<name>T1ERW8_HELRO</name>
<sequence>MSAELCDHPEEVHKDIFNESFIMEVTECGKSPRSQKSLTYIFQLLAEVAKADKGRQLCTNEKVLKMIIENLSKKSLDEKENLSFQACRVFGNICFESEPARDIVLKLKGHEEMMKLMKSLCDDIISSLSLSFDITLPSSAYSIVTKHLKVACGAFINLIDEHEELQKLVLTSGIFDIIQKLLIINYGNTDIVKVTLNILEYFPDFFEDRATQSFLSSPKTWEAFYLVLKSSDDQDNVDTLFRILSCYAEHGLVGDSNKELISKSQFPQKLLSLVDDFESTCAVKYIDLVGDFIILLLTGDKSMNILFGNADGEVYKQLRGWMNPQCPVKIQAAAAFAICNFARSDTNCVSLVKSGIVREIKTLLEVYPVGDKQHVLQHALFGTLTNLAISPLNRKSLLSDGVAETCLSFLATESFTVLFKMLATLRMLLSQNEKLACDLGRNEKFLKKIDESIAASSHEGVKCESLRIFASIVKNCRDTDVMRLLLQHHLLQHLLYLLESDHIIMKNEALLSLNVLATALGYSSFLDYNFVTTNARFTGRSFVQHPGTGYHISQIWFLFIAF</sequence>
<dbReference type="EMBL" id="KB096742">
    <property type="protein sequence ID" value="ESO02504.1"/>
    <property type="molecule type" value="Genomic_DNA"/>
</dbReference>
<reference evidence="3" key="1">
    <citation type="submission" date="2012-12" db="EMBL/GenBank/DDBJ databases">
        <authorList>
            <person name="Hellsten U."/>
            <person name="Grimwood J."/>
            <person name="Chapman J.A."/>
            <person name="Shapiro H."/>
            <person name="Aerts A."/>
            <person name="Otillar R.P."/>
            <person name="Terry A.Y."/>
            <person name="Boore J.L."/>
            <person name="Simakov O."/>
            <person name="Marletaz F."/>
            <person name="Cho S.-J."/>
            <person name="Edsinger-Gonzales E."/>
            <person name="Havlak P."/>
            <person name="Kuo D.-H."/>
            <person name="Larsson T."/>
            <person name="Lv J."/>
            <person name="Arendt D."/>
            <person name="Savage R."/>
            <person name="Osoegawa K."/>
            <person name="de Jong P."/>
            <person name="Lindberg D.R."/>
            <person name="Seaver E.C."/>
            <person name="Weisblat D.A."/>
            <person name="Putnam N.H."/>
            <person name="Grigoriev I.V."/>
            <person name="Rokhsar D.S."/>
        </authorList>
    </citation>
    <scope>NUCLEOTIDE SEQUENCE</scope>
</reference>
<dbReference type="Gene3D" id="1.25.10.10">
    <property type="entry name" value="Leucine-rich Repeat Variant"/>
    <property type="match status" value="2"/>
</dbReference>
<evidence type="ECO:0000313" key="1">
    <source>
        <dbReference type="EMBL" id="ESO02504.1"/>
    </source>
</evidence>
<dbReference type="EMBL" id="AMQM01000916">
    <property type="status" value="NOT_ANNOTATED_CDS"/>
    <property type="molecule type" value="Genomic_DNA"/>
</dbReference>
<dbReference type="OrthoDB" id="26149at2759"/>
<dbReference type="InterPro" id="IPR011989">
    <property type="entry name" value="ARM-like"/>
</dbReference>
<evidence type="ECO:0000313" key="3">
    <source>
        <dbReference type="Proteomes" id="UP000015101"/>
    </source>
</evidence>
<dbReference type="OMA" id="NGTEHQM"/>
<dbReference type="RefSeq" id="XP_009019912.1">
    <property type="nucleotide sequence ID" value="XM_009021664.1"/>
</dbReference>
<dbReference type="eggNOG" id="KOG4500">
    <property type="taxonomic scope" value="Eukaryota"/>
</dbReference>
<reference evidence="1 3" key="2">
    <citation type="journal article" date="2013" name="Nature">
        <title>Insights into bilaterian evolution from three spiralian genomes.</title>
        <authorList>
            <person name="Simakov O."/>
            <person name="Marletaz F."/>
            <person name="Cho S.J."/>
            <person name="Edsinger-Gonzales E."/>
            <person name="Havlak P."/>
            <person name="Hellsten U."/>
            <person name="Kuo D.H."/>
            <person name="Larsson T."/>
            <person name="Lv J."/>
            <person name="Arendt D."/>
            <person name="Savage R."/>
            <person name="Osoegawa K."/>
            <person name="de Jong P."/>
            <person name="Grimwood J."/>
            <person name="Chapman J.A."/>
            <person name="Shapiro H."/>
            <person name="Aerts A."/>
            <person name="Otillar R.P."/>
            <person name="Terry A.Y."/>
            <person name="Boore J.L."/>
            <person name="Grigoriev I.V."/>
            <person name="Lindberg D.R."/>
            <person name="Seaver E.C."/>
            <person name="Weisblat D.A."/>
            <person name="Putnam N.H."/>
            <person name="Rokhsar D.S."/>
        </authorList>
    </citation>
    <scope>NUCLEOTIDE SEQUENCE</scope>
</reference>
<dbReference type="EnsemblMetazoa" id="HelroT161781">
    <property type="protein sequence ID" value="HelroP161781"/>
    <property type="gene ID" value="HelroG161781"/>
</dbReference>
<gene>
    <name evidence="2" type="primary">20199318</name>
    <name evidence="1" type="ORF">HELRODRAFT_161781</name>
</gene>
<dbReference type="InterPro" id="IPR040144">
    <property type="entry name" value="RAP1GDS1"/>
</dbReference>
<protein>
    <submittedName>
        <fullName evidence="1 2">Uncharacterized protein</fullName>
    </submittedName>
</protein>
<dbReference type="STRING" id="6412.T1ERW8"/>
<keyword evidence="3" id="KW-1185">Reference proteome</keyword>
<reference evidence="2" key="3">
    <citation type="submission" date="2015-06" db="UniProtKB">
        <authorList>
            <consortium name="EnsemblMetazoa"/>
        </authorList>
    </citation>
    <scope>IDENTIFICATION</scope>
</reference>
<dbReference type="AlphaFoldDB" id="T1ERW8"/>
<dbReference type="KEGG" id="hro:HELRODRAFT_161781"/>
<dbReference type="SUPFAM" id="SSF48371">
    <property type="entry name" value="ARM repeat"/>
    <property type="match status" value="1"/>
</dbReference>
<dbReference type="InterPro" id="IPR016024">
    <property type="entry name" value="ARM-type_fold"/>
</dbReference>
<dbReference type="GO" id="GO:0005085">
    <property type="term" value="F:guanyl-nucleotide exchange factor activity"/>
    <property type="evidence" value="ECO:0007669"/>
    <property type="project" value="InterPro"/>
</dbReference>
<organism evidence="2 3">
    <name type="scientific">Helobdella robusta</name>
    <name type="common">Californian leech</name>
    <dbReference type="NCBI Taxonomy" id="6412"/>
    <lineage>
        <taxon>Eukaryota</taxon>
        <taxon>Metazoa</taxon>
        <taxon>Spiralia</taxon>
        <taxon>Lophotrochozoa</taxon>
        <taxon>Annelida</taxon>
        <taxon>Clitellata</taxon>
        <taxon>Hirudinea</taxon>
        <taxon>Rhynchobdellida</taxon>
        <taxon>Glossiphoniidae</taxon>
        <taxon>Helobdella</taxon>
    </lineage>
</organism>
<dbReference type="GeneID" id="20199318"/>
<proteinExistence type="predicted"/>
<dbReference type="Proteomes" id="UP000015101">
    <property type="component" value="Unassembled WGS sequence"/>
</dbReference>
<dbReference type="CTD" id="20199318"/>
<dbReference type="PANTHER" id="PTHR10957">
    <property type="entry name" value="RAP1 GTPASE-GDP DISSOCIATION STIMULATOR 1"/>
    <property type="match status" value="1"/>
</dbReference>
<dbReference type="GO" id="GO:0005829">
    <property type="term" value="C:cytosol"/>
    <property type="evidence" value="ECO:0000318"/>
    <property type="project" value="GO_Central"/>
</dbReference>
<dbReference type="HOGENOM" id="CLU_021124_1_0_1"/>
<dbReference type="InParanoid" id="T1ERW8"/>
<evidence type="ECO:0000313" key="2">
    <source>
        <dbReference type="EnsemblMetazoa" id="HelroP161781"/>
    </source>
</evidence>
<dbReference type="FunCoup" id="T1ERW8">
    <property type="interactions" value="1747"/>
</dbReference>
<accession>T1ERW8</accession>